<evidence type="ECO:0000256" key="1">
    <source>
        <dbReference type="ARBA" id="ARBA00004123"/>
    </source>
</evidence>
<dbReference type="InterPro" id="IPR011011">
    <property type="entry name" value="Znf_FYVE_PHD"/>
</dbReference>
<dbReference type="PROSITE" id="PS51805">
    <property type="entry name" value="EPHD"/>
    <property type="match status" value="1"/>
</dbReference>
<feature type="region of interest" description="Disordered" evidence="10">
    <location>
        <begin position="460"/>
        <end position="500"/>
    </location>
</feature>
<dbReference type="AlphaFoldDB" id="A0A2J7R1X8"/>
<keyword evidence="6" id="KW-0833">Ubl conjugation pathway</keyword>
<dbReference type="InterPro" id="IPR042013">
    <property type="entry name" value="PHF7/G2E3_ePHD"/>
</dbReference>
<dbReference type="OrthoDB" id="512616at2759"/>
<dbReference type="CDD" id="cd15669">
    <property type="entry name" value="ePHD_PHF7_G2E3_like"/>
    <property type="match status" value="1"/>
</dbReference>
<keyword evidence="5 9" id="KW-0863">Zinc-finger</keyword>
<feature type="region of interest" description="Disordered" evidence="10">
    <location>
        <begin position="668"/>
        <end position="702"/>
    </location>
</feature>
<keyword evidence="14" id="KW-1185">Reference proteome</keyword>
<dbReference type="Gene3D" id="3.30.40.10">
    <property type="entry name" value="Zinc/RING finger domain, C3HC4 (zinc finger)"/>
    <property type="match status" value="3"/>
</dbReference>
<feature type="compositionally biased region" description="Polar residues" evidence="10">
    <location>
        <begin position="603"/>
        <end position="618"/>
    </location>
</feature>
<reference evidence="13 14" key="1">
    <citation type="submission" date="2017-12" db="EMBL/GenBank/DDBJ databases">
        <title>Hemimetabolous genomes reveal molecular basis of termite eusociality.</title>
        <authorList>
            <person name="Harrison M.C."/>
            <person name="Jongepier E."/>
            <person name="Robertson H.M."/>
            <person name="Arning N."/>
            <person name="Bitard-Feildel T."/>
            <person name="Chao H."/>
            <person name="Childers C.P."/>
            <person name="Dinh H."/>
            <person name="Doddapaneni H."/>
            <person name="Dugan S."/>
            <person name="Gowin J."/>
            <person name="Greiner C."/>
            <person name="Han Y."/>
            <person name="Hu H."/>
            <person name="Hughes D.S.T."/>
            <person name="Huylmans A.-K."/>
            <person name="Kemena C."/>
            <person name="Kremer L.P.M."/>
            <person name="Lee S.L."/>
            <person name="Lopez-Ezquerra A."/>
            <person name="Mallet L."/>
            <person name="Monroy-Kuhn J.M."/>
            <person name="Moser A."/>
            <person name="Murali S.C."/>
            <person name="Muzny D.M."/>
            <person name="Otani S."/>
            <person name="Piulachs M.-D."/>
            <person name="Poelchau M."/>
            <person name="Qu J."/>
            <person name="Schaub F."/>
            <person name="Wada-Katsumata A."/>
            <person name="Worley K.C."/>
            <person name="Xie Q."/>
            <person name="Ylla G."/>
            <person name="Poulsen M."/>
            <person name="Gibbs R.A."/>
            <person name="Schal C."/>
            <person name="Richards S."/>
            <person name="Belles X."/>
            <person name="Korb J."/>
            <person name="Bornberg-Bauer E."/>
        </authorList>
    </citation>
    <scope>NUCLEOTIDE SEQUENCE [LARGE SCALE GENOMIC DNA]</scope>
    <source>
        <tissue evidence="13">Whole body</tissue>
    </source>
</reference>
<gene>
    <name evidence="13" type="ORF">B7P43_G03786</name>
</gene>
<evidence type="ECO:0000259" key="11">
    <source>
        <dbReference type="PROSITE" id="PS50089"/>
    </source>
</evidence>
<evidence type="ECO:0000259" key="12">
    <source>
        <dbReference type="PROSITE" id="PS51805"/>
    </source>
</evidence>
<evidence type="ECO:0000313" key="13">
    <source>
        <dbReference type="EMBL" id="PNF34829.1"/>
    </source>
</evidence>
<dbReference type="SUPFAM" id="SSF57903">
    <property type="entry name" value="FYVE/PHD zinc finger"/>
    <property type="match status" value="1"/>
</dbReference>
<name>A0A2J7R1X8_9NEOP</name>
<keyword evidence="8" id="KW-0539">Nucleus</keyword>
<feature type="compositionally biased region" description="Polar residues" evidence="10">
    <location>
        <begin position="348"/>
        <end position="359"/>
    </location>
</feature>
<feature type="non-terminal residue" evidence="13">
    <location>
        <position position="741"/>
    </location>
</feature>
<dbReference type="GO" id="GO:0008270">
    <property type="term" value="F:zinc ion binding"/>
    <property type="evidence" value="ECO:0007669"/>
    <property type="project" value="UniProtKB-KW"/>
</dbReference>
<dbReference type="PANTHER" id="PTHR12420:SF42">
    <property type="entry name" value="G2_M PHASE-SPECIFIC E3 UBIQUITIN-PROTEIN LIGASE"/>
    <property type="match status" value="1"/>
</dbReference>
<keyword evidence="7" id="KW-0862">Zinc</keyword>
<evidence type="ECO:0000256" key="9">
    <source>
        <dbReference type="PROSITE-ProRule" id="PRU00175"/>
    </source>
</evidence>
<feature type="region of interest" description="Disordered" evidence="10">
    <location>
        <begin position="289"/>
        <end position="367"/>
    </location>
</feature>
<feature type="domain" description="RING-type" evidence="11">
    <location>
        <begin position="140"/>
        <end position="189"/>
    </location>
</feature>
<dbReference type="InterPro" id="IPR013083">
    <property type="entry name" value="Znf_RING/FYVE/PHD"/>
</dbReference>
<dbReference type="EMBL" id="NEVH01008202">
    <property type="protein sequence ID" value="PNF34829.1"/>
    <property type="molecule type" value="Genomic_DNA"/>
</dbReference>
<organism evidence="13 14">
    <name type="scientific">Cryptotermes secundus</name>
    <dbReference type="NCBI Taxonomy" id="105785"/>
    <lineage>
        <taxon>Eukaryota</taxon>
        <taxon>Metazoa</taxon>
        <taxon>Ecdysozoa</taxon>
        <taxon>Arthropoda</taxon>
        <taxon>Hexapoda</taxon>
        <taxon>Insecta</taxon>
        <taxon>Pterygota</taxon>
        <taxon>Neoptera</taxon>
        <taxon>Polyneoptera</taxon>
        <taxon>Dictyoptera</taxon>
        <taxon>Blattodea</taxon>
        <taxon>Blattoidea</taxon>
        <taxon>Termitoidae</taxon>
        <taxon>Kalotermitidae</taxon>
        <taxon>Cryptotermitinae</taxon>
        <taxon>Cryptotermes</taxon>
    </lineage>
</organism>
<dbReference type="Proteomes" id="UP000235965">
    <property type="component" value="Unassembled WGS sequence"/>
</dbReference>
<evidence type="ECO:0000256" key="3">
    <source>
        <dbReference type="ARBA" id="ARBA00022679"/>
    </source>
</evidence>
<dbReference type="InterPro" id="IPR051188">
    <property type="entry name" value="PHD-type_Zinc_Finger"/>
</dbReference>
<comment type="subcellular location">
    <subcellularLocation>
        <location evidence="1">Nucleus</location>
    </subcellularLocation>
</comment>
<evidence type="ECO:0000256" key="10">
    <source>
        <dbReference type="SAM" id="MobiDB-lite"/>
    </source>
</evidence>
<feature type="domain" description="PHD-type" evidence="12">
    <location>
        <begin position="4"/>
        <end position="120"/>
    </location>
</feature>
<dbReference type="PROSITE" id="PS50089">
    <property type="entry name" value="ZF_RING_2"/>
    <property type="match status" value="1"/>
</dbReference>
<dbReference type="GO" id="GO:0005634">
    <property type="term" value="C:nucleus"/>
    <property type="evidence" value="ECO:0007669"/>
    <property type="project" value="TreeGrafter"/>
</dbReference>
<evidence type="ECO:0000256" key="7">
    <source>
        <dbReference type="ARBA" id="ARBA00022833"/>
    </source>
</evidence>
<evidence type="ECO:0008006" key="15">
    <source>
        <dbReference type="Google" id="ProtNLM"/>
    </source>
</evidence>
<keyword evidence="3" id="KW-0808">Transferase</keyword>
<protein>
    <recommendedName>
        <fullName evidence="15">G2/M phase-specific E3 ubiquitin-protein ligase</fullName>
    </recommendedName>
</protein>
<feature type="compositionally biased region" description="Polar residues" evidence="10">
    <location>
        <begin position="460"/>
        <end position="483"/>
    </location>
</feature>
<sequence length="741" mass="81343">MERRKICIFCNLDEENELLYGKIYNLDNDIVTHYYCLLLSSNMEQNGGDNDGILGFLREDILKEYRRGRRLTCWYCKRSGATLGCCASRCKKVFHLPCGRRSGSLHQFFGQFKSFCSVHRPVQKIDPRVLMEVKSREATCAICYDSIQPTSCPSTLWAPCCRINAWFHRDCVQKLAISAGYFFKCPLCNNKSTFQKAMLDFGIYIPEQDASWELVPNAFQELLHRHNRCDAKQCLCPKGRVHEMTGTRWELVLCKYCGSQGIHIGCGLLKWVNPEWVCDECNTMLEQAQRQDDTDSEEETAPSPSSFNQPAPKRKRRYYRGFGGPRRSRCRNDRAIASSSDPLPSSSQNLETPDSQSVTCDPESPPSPFAVIEISDDDDVVEILDENEPPSKRSTQDNSGMVLSSDGVAIPVVKVTSIPAASDGQNICVVGGLNVAVADHLSNVQRAGIQQVTQTHSVSAVSQLPTSNTGHVSRSGTNFSGSSVDKRSNKPLSSSSAGCYSSQSYGSASASGLATAGGSMLESYLIEGGSKRQPYTSQVSSVVQDTDAEPLVGTASGLANSRQAQNPVCNSSIQHPAAGTAYCSAAVPSSRSLHNRPYRARSNRQQNSTSASTGIPSQRESRHTVDRVMSRSRVLNNNLQFRVTGPDTLQVVFFNRYIVTVGLQLPHSSRRRQKCTKGSVSIVPQSETAATSDSNVSTQVDHLRNPEQTAGHAVQETVLECSPLSCHDDSPSMQKAVSCNS</sequence>
<evidence type="ECO:0000313" key="14">
    <source>
        <dbReference type="Proteomes" id="UP000235965"/>
    </source>
</evidence>
<dbReference type="InterPro" id="IPR059102">
    <property type="entry name" value="PHD_PHF7/G2E3-like"/>
</dbReference>
<proteinExistence type="predicted"/>
<comment type="pathway">
    <text evidence="2">Protein modification; protein ubiquitination.</text>
</comment>
<dbReference type="Pfam" id="PF13771">
    <property type="entry name" value="zf-HC5HC2H"/>
    <property type="match status" value="1"/>
</dbReference>
<evidence type="ECO:0000256" key="6">
    <source>
        <dbReference type="ARBA" id="ARBA00022786"/>
    </source>
</evidence>
<dbReference type="InterPro" id="IPR001841">
    <property type="entry name" value="Znf_RING"/>
</dbReference>
<dbReference type="InterPro" id="IPR034732">
    <property type="entry name" value="EPHD"/>
</dbReference>
<evidence type="ECO:0000256" key="2">
    <source>
        <dbReference type="ARBA" id="ARBA00004906"/>
    </source>
</evidence>
<evidence type="ECO:0000256" key="5">
    <source>
        <dbReference type="ARBA" id="ARBA00022771"/>
    </source>
</evidence>
<evidence type="ECO:0000256" key="4">
    <source>
        <dbReference type="ARBA" id="ARBA00022723"/>
    </source>
</evidence>
<keyword evidence="4" id="KW-0479">Metal-binding</keyword>
<dbReference type="Pfam" id="PF26054">
    <property type="entry name" value="PHD_G2E3"/>
    <property type="match status" value="1"/>
</dbReference>
<comment type="caution">
    <text evidence="13">The sequence shown here is derived from an EMBL/GenBank/DDBJ whole genome shotgun (WGS) entry which is preliminary data.</text>
</comment>
<feature type="region of interest" description="Disordered" evidence="10">
    <location>
        <begin position="597"/>
        <end position="627"/>
    </location>
</feature>
<dbReference type="PANTHER" id="PTHR12420">
    <property type="entry name" value="PHD FINGER PROTEIN"/>
    <property type="match status" value="1"/>
</dbReference>
<accession>A0A2J7R1X8</accession>
<feature type="compositionally biased region" description="Low complexity" evidence="10">
    <location>
        <begin position="338"/>
        <end position="347"/>
    </location>
</feature>
<feature type="compositionally biased region" description="Polar residues" evidence="10">
    <location>
        <begin position="676"/>
        <end position="700"/>
    </location>
</feature>
<evidence type="ECO:0000256" key="8">
    <source>
        <dbReference type="ARBA" id="ARBA00023242"/>
    </source>
</evidence>